<feature type="transmembrane region" description="Helical" evidence="13">
    <location>
        <begin position="429"/>
        <end position="447"/>
    </location>
</feature>
<feature type="transmembrane region" description="Helical" evidence="13">
    <location>
        <begin position="373"/>
        <end position="392"/>
    </location>
</feature>
<feature type="transmembrane region" description="Helical" evidence="13">
    <location>
        <begin position="122"/>
        <end position="142"/>
    </location>
</feature>
<comment type="caution">
    <text evidence="14">The sequence shown here is derived from an EMBL/GenBank/DDBJ whole genome shotgun (WGS) entry which is preliminary data.</text>
</comment>
<keyword evidence="5 13" id="KW-0812">Transmembrane</keyword>
<dbReference type="GO" id="GO:0006847">
    <property type="term" value="P:plasma membrane acetate transport"/>
    <property type="evidence" value="ECO:0007669"/>
    <property type="project" value="TreeGrafter"/>
</dbReference>
<dbReference type="Gene3D" id="1.20.1730.10">
    <property type="entry name" value="Sodium/glucose cotransporter"/>
    <property type="match status" value="1"/>
</dbReference>
<keyword evidence="3" id="KW-0813">Transport</keyword>
<evidence type="ECO:0000256" key="7">
    <source>
        <dbReference type="ARBA" id="ARBA00022989"/>
    </source>
</evidence>
<evidence type="ECO:0000256" key="2">
    <source>
        <dbReference type="ARBA" id="ARBA00006434"/>
    </source>
</evidence>
<evidence type="ECO:0000256" key="5">
    <source>
        <dbReference type="ARBA" id="ARBA00022692"/>
    </source>
</evidence>
<evidence type="ECO:0000256" key="3">
    <source>
        <dbReference type="ARBA" id="ARBA00022448"/>
    </source>
</evidence>
<dbReference type="Pfam" id="PF00474">
    <property type="entry name" value="SSF"/>
    <property type="match status" value="1"/>
</dbReference>
<feature type="transmembrane region" description="Helical" evidence="13">
    <location>
        <begin position="323"/>
        <end position="352"/>
    </location>
</feature>
<keyword evidence="4" id="KW-1003">Cell membrane</keyword>
<feature type="transmembrane region" description="Helical" evidence="13">
    <location>
        <begin position="49"/>
        <end position="71"/>
    </location>
</feature>
<proteinExistence type="inferred from homology"/>
<feature type="transmembrane region" description="Helical" evidence="13">
    <location>
        <begin position="6"/>
        <end position="28"/>
    </location>
</feature>
<organism evidence="14">
    <name type="scientific">Bradyrhizobium quebecense</name>
    <dbReference type="NCBI Taxonomy" id="2748629"/>
    <lineage>
        <taxon>Bacteria</taxon>
        <taxon>Pseudomonadati</taxon>
        <taxon>Pseudomonadota</taxon>
        <taxon>Alphaproteobacteria</taxon>
        <taxon>Hyphomicrobiales</taxon>
        <taxon>Nitrobacteraceae</taxon>
        <taxon>Bradyrhizobium</taxon>
    </lineage>
</organism>
<evidence type="ECO:0000256" key="10">
    <source>
        <dbReference type="ARBA" id="ARBA00023136"/>
    </source>
</evidence>
<feature type="transmembrane region" description="Helical" evidence="13">
    <location>
        <begin position="184"/>
        <end position="204"/>
    </location>
</feature>
<dbReference type="AlphaFoldDB" id="A0A973WR10"/>
<dbReference type="GO" id="GO:0005886">
    <property type="term" value="C:plasma membrane"/>
    <property type="evidence" value="ECO:0007669"/>
    <property type="project" value="UniProtKB-SubCell"/>
</dbReference>
<dbReference type="CDD" id="cd11480">
    <property type="entry name" value="SLC5sbd_u4"/>
    <property type="match status" value="1"/>
</dbReference>
<dbReference type="GO" id="GO:0015293">
    <property type="term" value="F:symporter activity"/>
    <property type="evidence" value="ECO:0007669"/>
    <property type="project" value="UniProtKB-KW"/>
</dbReference>
<evidence type="ECO:0000256" key="4">
    <source>
        <dbReference type="ARBA" id="ARBA00022475"/>
    </source>
</evidence>
<feature type="transmembrane region" description="Helical" evidence="13">
    <location>
        <begin position="237"/>
        <end position="259"/>
    </location>
</feature>
<keyword evidence="8" id="KW-0915">Sodium</keyword>
<dbReference type="InterPro" id="IPR001734">
    <property type="entry name" value="Na/solute_symporter"/>
</dbReference>
<evidence type="ECO:0000256" key="8">
    <source>
        <dbReference type="ARBA" id="ARBA00023053"/>
    </source>
</evidence>
<feature type="transmembrane region" description="Helical" evidence="13">
    <location>
        <begin position="467"/>
        <end position="493"/>
    </location>
</feature>
<dbReference type="PANTHER" id="PTHR48086">
    <property type="entry name" value="SODIUM/PROLINE SYMPORTER-RELATED"/>
    <property type="match status" value="1"/>
</dbReference>
<feature type="transmembrane region" description="Helical" evidence="13">
    <location>
        <begin position="77"/>
        <end position="96"/>
    </location>
</feature>
<comment type="similarity">
    <text evidence="2 12">Belongs to the sodium:solute symporter (SSF) (TC 2.A.21) family.</text>
</comment>
<keyword evidence="6" id="KW-0769">Symport</keyword>
<feature type="transmembrane region" description="Helical" evidence="13">
    <location>
        <begin position="271"/>
        <end position="296"/>
    </location>
</feature>
<evidence type="ECO:0000256" key="9">
    <source>
        <dbReference type="ARBA" id="ARBA00023065"/>
    </source>
</evidence>
<evidence type="ECO:0000256" key="1">
    <source>
        <dbReference type="ARBA" id="ARBA00004651"/>
    </source>
</evidence>
<keyword evidence="7 13" id="KW-1133">Transmembrane helix</keyword>
<name>A0A973WR10_9BRAD</name>
<evidence type="ECO:0000256" key="13">
    <source>
        <dbReference type="SAM" id="Phobius"/>
    </source>
</evidence>
<evidence type="ECO:0000256" key="11">
    <source>
        <dbReference type="ARBA" id="ARBA00023201"/>
    </source>
</evidence>
<keyword evidence="11" id="KW-0739">Sodium transport</keyword>
<dbReference type="GO" id="GO:0006814">
    <property type="term" value="P:sodium ion transport"/>
    <property type="evidence" value="ECO:0007669"/>
    <property type="project" value="UniProtKB-KW"/>
</dbReference>
<comment type="subcellular location">
    <subcellularLocation>
        <location evidence="1">Cell membrane</location>
        <topology evidence="1">Multi-pass membrane protein</topology>
    </subcellularLocation>
</comment>
<feature type="transmembrane region" description="Helical" evidence="13">
    <location>
        <begin position="398"/>
        <end position="422"/>
    </location>
</feature>
<accession>A0A973WR10</accession>
<evidence type="ECO:0000256" key="6">
    <source>
        <dbReference type="ARBA" id="ARBA00022847"/>
    </source>
</evidence>
<dbReference type="PROSITE" id="PS00456">
    <property type="entry name" value="NA_SOLUT_SYMP_1"/>
    <property type="match status" value="1"/>
</dbReference>
<dbReference type="InterPro" id="IPR018212">
    <property type="entry name" value="Na/solute_symporter_CS"/>
</dbReference>
<keyword evidence="9" id="KW-0406">Ion transport</keyword>
<dbReference type="PANTHER" id="PTHR48086:SF6">
    <property type="entry name" value="CATION_ACETATE SYMPORTER ACTP"/>
    <property type="match status" value="1"/>
</dbReference>
<reference evidence="14" key="1">
    <citation type="submission" date="2020-06" db="EMBL/GenBank/DDBJ databases">
        <title>Whole Genome Sequence of Bradyrhizobium sp. Strain 66S1MB.</title>
        <authorList>
            <person name="Bromfield E."/>
            <person name="Cloutier S."/>
        </authorList>
    </citation>
    <scope>NUCLEOTIDE SEQUENCE</scope>
    <source>
        <strain evidence="14">66S1MB</strain>
    </source>
</reference>
<gene>
    <name evidence="14" type="primary">actP</name>
    <name evidence="14" type="ORF">HU230_18215</name>
</gene>
<feature type="transmembrane region" description="Helical" evidence="13">
    <location>
        <begin position="154"/>
        <end position="172"/>
    </location>
</feature>
<dbReference type="GO" id="GO:0015123">
    <property type="term" value="F:acetate transmembrane transporter activity"/>
    <property type="evidence" value="ECO:0007669"/>
    <property type="project" value="TreeGrafter"/>
</dbReference>
<sequence length="529" mass="56153">MKMGSSTLSIGFFFAFMALTLAITYWAARRTRTTEHFFAAGGQVTPWQNGWALAGDFLSAAALLGIAGIVTSNGFDGMIYSIGWLVGWPIILFLIVEPLRNVGRFTFADVVAYRLRQRPVRLAGAVGTLAVILFYLIAQMVATGSLIKLLFGLPYTWSVVVVGSVMLVYVLFGGMLATTWVQVVKAALLMGGGILLAFLVLTHFDMNPLKLFAAASEKYGTKVLQPGSKVVSGQWDAISLGLGLMFGTAAMPHVLMRAYTVKDAKAARLSILYATGLIGVFHLMVFIIGFGAMVLVDADAVAKAGGGGNMAAPLLALTVGGNAFFGFICAVAFATMLAVVAGLTLSGVATLCHDVWTNVIRNGSASEAEQLKVARVATVMISIFAIFLGIAFEGQNVAFMAGLAFSIACAANFPSLVLAITWRRFTTPAAVASILVGTLSSLVLIYLSPTIQVDILGKPLAAVEHQWWFVSLRNPAIISMPLSFAVAILLSLVTTEKNANLAFDEMQRRILLGPVQPSTDAQGQTRNAA</sequence>
<evidence type="ECO:0000313" key="14">
    <source>
        <dbReference type="EMBL" id="NVL07640.1"/>
    </source>
</evidence>
<keyword evidence="10 13" id="KW-0472">Membrane</keyword>
<protein>
    <submittedName>
        <fullName evidence="14">Cation/acetate symporter ActP</fullName>
    </submittedName>
</protein>
<dbReference type="InterPro" id="IPR050277">
    <property type="entry name" value="Sodium:Solute_Symporter"/>
</dbReference>
<dbReference type="EMBL" id="JABWSX010000001">
    <property type="protein sequence ID" value="NVL07640.1"/>
    <property type="molecule type" value="Genomic_DNA"/>
</dbReference>
<evidence type="ECO:0000256" key="12">
    <source>
        <dbReference type="RuleBase" id="RU362091"/>
    </source>
</evidence>
<dbReference type="PROSITE" id="PS50283">
    <property type="entry name" value="NA_SOLUT_SYMP_3"/>
    <property type="match status" value="1"/>
</dbReference>
<dbReference type="InterPro" id="IPR038377">
    <property type="entry name" value="Na/Glc_symporter_sf"/>
</dbReference>